<keyword evidence="5" id="KW-1185">Reference proteome</keyword>
<feature type="domain" description="BTB" evidence="1">
    <location>
        <begin position="23"/>
        <end position="90"/>
    </location>
</feature>
<dbReference type="Proteomes" id="UP000230605">
    <property type="component" value="Chromosome 8"/>
</dbReference>
<dbReference type="EMBL" id="LKMD01000103">
    <property type="protein sequence ID" value="PIA96380.1"/>
    <property type="molecule type" value="Genomic_DNA"/>
</dbReference>
<dbReference type="PROSITE" id="PS50097">
    <property type="entry name" value="BTB"/>
    <property type="match status" value="1"/>
</dbReference>
<reference evidence="2 4" key="1">
    <citation type="submission" date="2015-10" db="EMBL/GenBank/DDBJ databases">
        <title>The cercosporin biosynthetic gene cluster was horizontally transferred to several fungal lineages and shown to be expanded in Cercospora beticola based on microsynteny with recipient genomes.</title>
        <authorList>
            <person name="De Jonge R."/>
            <person name="Ebert M.K."/>
            <person name="Suttle J.C."/>
            <person name="Jurick Ii W.M."/>
            <person name="Secor G.A."/>
            <person name="Thomma B.P."/>
            <person name="Van De Peer Y."/>
            <person name="Bolton M.D."/>
        </authorList>
    </citation>
    <scope>NUCLEOTIDE SEQUENCE [LARGE SCALE GENOMIC DNA]</scope>
    <source>
        <strain evidence="2 4">09-40</strain>
    </source>
</reference>
<evidence type="ECO:0000313" key="5">
    <source>
        <dbReference type="Proteomes" id="UP001302367"/>
    </source>
</evidence>
<proteinExistence type="predicted"/>
<evidence type="ECO:0000313" key="3">
    <source>
        <dbReference type="EMBL" id="WPB07605.1"/>
    </source>
</evidence>
<dbReference type="EMBL" id="CP134191">
    <property type="protein sequence ID" value="WPB07605.1"/>
    <property type="molecule type" value="Genomic_DNA"/>
</dbReference>
<accession>A0A2G5HV09</accession>
<reference evidence="3 5" key="2">
    <citation type="submission" date="2023-09" db="EMBL/GenBank/DDBJ databases">
        <title>Complete-Gapless Cercospora beticola genome.</title>
        <authorList>
            <person name="Wyatt N.A."/>
            <person name="Spanner R.E."/>
            <person name="Bolton M.D."/>
        </authorList>
    </citation>
    <scope>NUCLEOTIDE SEQUENCE [LARGE SCALE GENOMIC DNA]</scope>
    <source>
        <strain evidence="3">Cb09-40</strain>
    </source>
</reference>
<dbReference type="SMART" id="SM00225">
    <property type="entry name" value="BTB"/>
    <property type="match status" value="1"/>
</dbReference>
<evidence type="ECO:0000313" key="4">
    <source>
        <dbReference type="Proteomes" id="UP000230605"/>
    </source>
</evidence>
<protein>
    <recommendedName>
        <fullName evidence="1">BTB domain-containing protein</fullName>
    </recommendedName>
</protein>
<dbReference type="OrthoDB" id="6359816at2759"/>
<name>A0A2G5HV09_CERBT</name>
<gene>
    <name evidence="2" type="ORF">CB0940_10869</name>
    <name evidence="3" type="ORF">RHO25_012266</name>
</gene>
<dbReference type="SUPFAM" id="SSF54695">
    <property type="entry name" value="POZ domain"/>
    <property type="match status" value="1"/>
</dbReference>
<dbReference type="InterPro" id="IPR011333">
    <property type="entry name" value="SKP1/BTB/POZ_sf"/>
</dbReference>
<dbReference type="PANTHER" id="PTHR47843:SF5">
    <property type="entry name" value="BTB_POZ DOMAIN PROTEIN"/>
    <property type="match status" value="1"/>
</dbReference>
<dbReference type="Proteomes" id="UP001302367">
    <property type="component" value="Chromosome 8"/>
</dbReference>
<dbReference type="Pfam" id="PF00651">
    <property type="entry name" value="BTB"/>
    <property type="match status" value="1"/>
</dbReference>
<dbReference type="Gene3D" id="3.30.710.10">
    <property type="entry name" value="Potassium Channel Kv1.1, Chain A"/>
    <property type="match status" value="1"/>
</dbReference>
<evidence type="ECO:0000259" key="1">
    <source>
        <dbReference type="PROSITE" id="PS50097"/>
    </source>
</evidence>
<dbReference type="PANTHER" id="PTHR47843">
    <property type="entry name" value="BTB DOMAIN-CONTAINING PROTEIN-RELATED"/>
    <property type="match status" value="1"/>
</dbReference>
<evidence type="ECO:0000313" key="2">
    <source>
        <dbReference type="EMBL" id="PIA96380.1"/>
    </source>
</evidence>
<dbReference type="CDD" id="cd18186">
    <property type="entry name" value="BTB_POZ_ZBTB_KLHL-like"/>
    <property type="match status" value="1"/>
</dbReference>
<dbReference type="AlphaFoldDB" id="A0A2G5HV09"/>
<dbReference type="InterPro" id="IPR000210">
    <property type="entry name" value="BTB/POZ_dom"/>
</dbReference>
<organism evidence="2 4">
    <name type="scientific">Cercospora beticola</name>
    <name type="common">Sugarbeet leaf spot fungus</name>
    <dbReference type="NCBI Taxonomy" id="122368"/>
    <lineage>
        <taxon>Eukaryota</taxon>
        <taxon>Fungi</taxon>
        <taxon>Dikarya</taxon>
        <taxon>Ascomycota</taxon>
        <taxon>Pezizomycotina</taxon>
        <taxon>Dothideomycetes</taxon>
        <taxon>Dothideomycetidae</taxon>
        <taxon>Mycosphaerellales</taxon>
        <taxon>Mycosphaerellaceae</taxon>
        <taxon>Cercospora</taxon>
    </lineage>
</organism>
<sequence length="266" mass="30437">MAANSTPGITDAVKSLFGDDRYTDLTILCSEHKWRVHKAIVCTRCEFFAKAVDDGFQEAGAGVIDLPNDHPNAIAAMLRFLYTDEYDDAAHLLSVASEKEEHEWTILPMHIRVYQMAHKYELPKLADLAQEELEVCLKHEDEAQGLYKAIKILWEQNGEAWQPLRACVMEHFLRRTDLLVDKDRSFQHYLESHPSVAASFSRSLVVMLGTSGPLQKVYKCPKDDCGVKFIVKWRDQDTEMGCAGCGQRYSKATWKRFETLMRVEFV</sequence>